<evidence type="ECO:0000256" key="2">
    <source>
        <dbReference type="ARBA" id="ARBA00012438"/>
    </source>
</evidence>
<keyword evidence="5" id="KW-0547">Nucleotide-binding</keyword>
<accession>A0A316FIM1</accession>
<keyword evidence="10" id="KW-0472">Membrane</keyword>
<feature type="transmembrane region" description="Helical" evidence="10">
    <location>
        <begin position="32"/>
        <end position="48"/>
    </location>
</feature>
<dbReference type="PANTHER" id="PTHR24421:SF10">
    <property type="entry name" value="NITRATE_NITRITE SENSOR PROTEIN NARQ"/>
    <property type="match status" value="1"/>
</dbReference>
<evidence type="ECO:0000313" key="13">
    <source>
        <dbReference type="Proteomes" id="UP000245697"/>
    </source>
</evidence>
<keyword evidence="10" id="KW-0812">Transmembrane</keyword>
<evidence type="ECO:0000256" key="1">
    <source>
        <dbReference type="ARBA" id="ARBA00000085"/>
    </source>
</evidence>
<dbReference type="RefSeq" id="WP_203896265.1">
    <property type="nucleotide sequence ID" value="NZ_BONA01000044.1"/>
</dbReference>
<evidence type="ECO:0000256" key="7">
    <source>
        <dbReference type="ARBA" id="ARBA00022840"/>
    </source>
</evidence>
<feature type="region of interest" description="Disordered" evidence="9">
    <location>
        <begin position="460"/>
        <end position="560"/>
    </location>
</feature>
<dbReference type="EMBL" id="QGGR01000007">
    <property type="protein sequence ID" value="PWK47576.1"/>
    <property type="molecule type" value="Genomic_DNA"/>
</dbReference>
<keyword evidence="7" id="KW-0067">ATP-binding</keyword>
<proteinExistence type="predicted"/>
<gene>
    <name evidence="12" type="ORF">BC793_107186</name>
</gene>
<sequence length="560" mass="58024">MRIRDAALPTGLAAVVAAVALAGADSDDRALAPWGWALILTSAAALLWRRRHPIPVLLVTGAACVAYYPLGFPDTPIAVSLVVALYTVARERGPVPSGAAAAGLLLVVTATASAPLPTAASVAPLLALPVVLGEVIRGRAHQTTQAEERATLAETARNNAEAAANNAEAARNNAETAQRNADEARQNAEAARRSAEASREAEALRRATEERLRISREVHDALGHQLSLISVQAGAALHTRSVDGAFAALQAIRTASGDALRELREVLGVLREPVRPALAALPELLDRTSATGLTVRSAIEVPDPPPAAVQQAAYRIVQEAITNAVRHATAATTIDVAIHLTPIPAASHPPAHPAPGTQSHSSRHGSPYPTPDESPHTELHGRADAKPHEPTHTGPHLSPRSCGSASDRWLVAVVENDGAEVATMAEGNGIRGMAERAAALGGNVTAGPRPCGGFRVEARLPVDKIETDPHSDRIEAGPPLAKGENPPPSDRPDPCPPTHMTEAGPHSGEGEGEGEGDPPSDAIEPGSPSGERRAPPPPASAKPANSPECACPPIRTERDD</sequence>
<feature type="transmembrane region" description="Helical" evidence="10">
    <location>
        <begin position="55"/>
        <end position="72"/>
    </location>
</feature>
<feature type="region of interest" description="Disordered" evidence="9">
    <location>
        <begin position="167"/>
        <end position="202"/>
    </location>
</feature>
<evidence type="ECO:0000256" key="8">
    <source>
        <dbReference type="ARBA" id="ARBA00023012"/>
    </source>
</evidence>
<dbReference type="InterPro" id="IPR011712">
    <property type="entry name" value="Sig_transdc_His_kin_sub3_dim/P"/>
</dbReference>
<protein>
    <recommendedName>
        <fullName evidence="2">histidine kinase</fullName>
        <ecNumber evidence="2">2.7.13.3</ecNumber>
    </recommendedName>
</protein>
<feature type="compositionally biased region" description="Basic and acidic residues" evidence="9">
    <location>
        <begin position="180"/>
        <end position="202"/>
    </location>
</feature>
<dbReference type="GO" id="GO:0046983">
    <property type="term" value="F:protein dimerization activity"/>
    <property type="evidence" value="ECO:0007669"/>
    <property type="project" value="InterPro"/>
</dbReference>
<evidence type="ECO:0000259" key="11">
    <source>
        <dbReference type="Pfam" id="PF07730"/>
    </source>
</evidence>
<feature type="compositionally biased region" description="Pro residues" evidence="9">
    <location>
        <begin position="485"/>
        <end position="497"/>
    </location>
</feature>
<evidence type="ECO:0000256" key="10">
    <source>
        <dbReference type="SAM" id="Phobius"/>
    </source>
</evidence>
<keyword evidence="13" id="KW-1185">Reference proteome</keyword>
<keyword evidence="10" id="KW-1133">Transmembrane helix</keyword>
<feature type="compositionally biased region" description="Basic and acidic residues" evidence="9">
    <location>
        <begin position="460"/>
        <end position="475"/>
    </location>
</feature>
<evidence type="ECO:0000256" key="9">
    <source>
        <dbReference type="SAM" id="MobiDB-lite"/>
    </source>
</evidence>
<keyword evidence="4" id="KW-0808">Transferase</keyword>
<dbReference type="AlphaFoldDB" id="A0A316FIM1"/>
<feature type="region of interest" description="Disordered" evidence="9">
    <location>
        <begin position="344"/>
        <end position="403"/>
    </location>
</feature>
<dbReference type="InterPro" id="IPR036890">
    <property type="entry name" value="HATPase_C_sf"/>
</dbReference>
<dbReference type="PANTHER" id="PTHR24421">
    <property type="entry name" value="NITRATE/NITRITE SENSOR PROTEIN NARX-RELATED"/>
    <property type="match status" value="1"/>
</dbReference>
<dbReference type="Pfam" id="PF07730">
    <property type="entry name" value="HisKA_3"/>
    <property type="match status" value="1"/>
</dbReference>
<evidence type="ECO:0000256" key="6">
    <source>
        <dbReference type="ARBA" id="ARBA00022777"/>
    </source>
</evidence>
<evidence type="ECO:0000256" key="4">
    <source>
        <dbReference type="ARBA" id="ARBA00022679"/>
    </source>
</evidence>
<comment type="caution">
    <text evidence="12">The sequence shown here is derived from an EMBL/GenBank/DDBJ whole genome shotgun (WGS) entry which is preliminary data.</text>
</comment>
<dbReference type="Proteomes" id="UP000245697">
    <property type="component" value="Unassembled WGS sequence"/>
</dbReference>
<dbReference type="EC" id="2.7.13.3" evidence="2"/>
<dbReference type="Gene3D" id="3.30.565.10">
    <property type="entry name" value="Histidine kinase-like ATPase, C-terminal domain"/>
    <property type="match status" value="1"/>
</dbReference>
<dbReference type="Gene3D" id="1.20.5.1930">
    <property type="match status" value="1"/>
</dbReference>
<dbReference type="GO" id="GO:0005524">
    <property type="term" value="F:ATP binding"/>
    <property type="evidence" value="ECO:0007669"/>
    <property type="project" value="UniProtKB-KW"/>
</dbReference>
<dbReference type="SUPFAM" id="SSF55874">
    <property type="entry name" value="ATPase domain of HSP90 chaperone/DNA topoisomerase II/histidine kinase"/>
    <property type="match status" value="1"/>
</dbReference>
<dbReference type="GO" id="GO:0000155">
    <property type="term" value="F:phosphorelay sensor kinase activity"/>
    <property type="evidence" value="ECO:0007669"/>
    <property type="project" value="InterPro"/>
</dbReference>
<dbReference type="GO" id="GO:0016020">
    <property type="term" value="C:membrane"/>
    <property type="evidence" value="ECO:0007669"/>
    <property type="project" value="InterPro"/>
</dbReference>
<keyword evidence="8" id="KW-0902">Two-component regulatory system</keyword>
<evidence type="ECO:0000256" key="5">
    <source>
        <dbReference type="ARBA" id="ARBA00022741"/>
    </source>
</evidence>
<comment type="catalytic activity">
    <reaction evidence="1">
        <text>ATP + protein L-histidine = ADP + protein N-phospho-L-histidine.</text>
        <dbReference type="EC" id="2.7.13.3"/>
    </reaction>
</comment>
<dbReference type="CDD" id="cd16917">
    <property type="entry name" value="HATPase_UhpB-NarQ-NarX-like"/>
    <property type="match status" value="1"/>
</dbReference>
<dbReference type="InterPro" id="IPR050482">
    <property type="entry name" value="Sensor_HK_TwoCompSys"/>
</dbReference>
<keyword evidence="3" id="KW-0597">Phosphoprotein</keyword>
<evidence type="ECO:0000256" key="3">
    <source>
        <dbReference type="ARBA" id="ARBA00022553"/>
    </source>
</evidence>
<organism evidence="12 13">
    <name type="scientific">Actinoplanes xinjiangensis</name>
    <dbReference type="NCBI Taxonomy" id="512350"/>
    <lineage>
        <taxon>Bacteria</taxon>
        <taxon>Bacillati</taxon>
        <taxon>Actinomycetota</taxon>
        <taxon>Actinomycetes</taxon>
        <taxon>Micromonosporales</taxon>
        <taxon>Micromonosporaceae</taxon>
        <taxon>Actinoplanes</taxon>
    </lineage>
</organism>
<feature type="compositionally biased region" description="Basic and acidic residues" evidence="9">
    <location>
        <begin position="373"/>
        <end position="391"/>
    </location>
</feature>
<reference evidence="12 13" key="1">
    <citation type="submission" date="2018-05" db="EMBL/GenBank/DDBJ databases">
        <title>Genomic Encyclopedia of Archaeal and Bacterial Type Strains, Phase II (KMG-II): from individual species to whole genera.</title>
        <authorList>
            <person name="Goeker M."/>
        </authorList>
    </citation>
    <scope>NUCLEOTIDE SEQUENCE [LARGE SCALE GENOMIC DNA]</scope>
    <source>
        <strain evidence="12 13">DSM 45184</strain>
    </source>
</reference>
<feature type="domain" description="Signal transduction histidine kinase subgroup 3 dimerisation and phosphoacceptor" evidence="11">
    <location>
        <begin position="210"/>
        <end position="273"/>
    </location>
</feature>
<keyword evidence="6 12" id="KW-0418">Kinase</keyword>
<feature type="compositionally biased region" description="Low complexity" evidence="9">
    <location>
        <begin position="167"/>
        <end position="179"/>
    </location>
</feature>
<evidence type="ECO:0000313" key="12">
    <source>
        <dbReference type="EMBL" id="PWK47576.1"/>
    </source>
</evidence>
<name>A0A316FIM1_9ACTN</name>